<keyword evidence="1" id="KW-0732">Signal</keyword>
<dbReference type="RefSeq" id="WP_100425526.1">
    <property type="nucleotide sequence ID" value="NZ_JAQXKX010000028.1"/>
</dbReference>
<evidence type="ECO:0008006" key="4">
    <source>
        <dbReference type="Google" id="ProtNLM"/>
    </source>
</evidence>
<feature type="signal peptide" evidence="1">
    <location>
        <begin position="1"/>
        <end position="19"/>
    </location>
</feature>
<proteinExistence type="predicted"/>
<dbReference type="Proteomes" id="UP000231134">
    <property type="component" value="Unassembled WGS sequence"/>
</dbReference>
<evidence type="ECO:0000256" key="1">
    <source>
        <dbReference type="SAM" id="SignalP"/>
    </source>
</evidence>
<sequence>MKKWIVVLFLTAFAATLYAARPVTHVEVPFNAGIGPTAFWIPGVAGRELHTGFNLNLYGVITPQTLDANKEKIPIKYRRYLNTMREVHVAPMWMILIPQYVIVSPAALGEDDALYGAIWSLLSVGPEFISKRYYVVEGKFSPTVSYLHVDSDDNEDSENLVGVGCMLSLALTYTFTDNFLVTFSYAHLLQLPLSINSYKPTDATSEHWIQAGALSLILHFRFGMSQKL</sequence>
<dbReference type="OrthoDB" id="9807876at2"/>
<organism evidence="2 3">
    <name type="scientific">Hallerella succinigenes</name>
    <dbReference type="NCBI Taxonomy" id="1896222"/>
    <lineage>
        <taxon>Bacteria</taxon>
        <taxon>Pseudomonadati</taxon>
        <taxon>Fibrobacterota</taxon>
        <taxon>Fibrobacteria</taxon>
        <taxon>Fibrobacterales</taxon>
        <taxon>Fibrobacteraceae</taxon>
        <taxon>Hallerella</taxon>
    </lineage>
</organism>
<protein>
    <recommendedName>
        <fullName evidence="4">Outer membrane protein beta-barrel domain-containing protein</fullName>
    </recommendedName>
</protein>
<comment type="caution">
    <text evidence="2">The sequence shown here is derived from an EMBL/GenBank/DDBJ whole genome shotgun (WGS) entry which is preliminary data.</text>
</comment>
<evidence type="ECO:0000313" key="3">
    <source>
        <dbReference type="Proteomes" id="UP000231134"/>
    </source>
</evidence>
<accession>A0A2M9A7G9</accession>
<gene>
    <name evidence="2" type="ORF">BGX16_1545</name>
</gene>
<reference evidence="2 3" key="1">
    <citation type="submission" date="2017-11" db="EMBL/GenBank/DDBJ databases">
        <title>Animal gut microbial communities from fecal samples from Wisconsin, USA.</title>
        <authorList>
            <person name="Neumann A."/>
        </authorList>
    </citation>
    <scope>NUCLEOTIDE SEQUENCE [LARGE SCALE GENOMIC DNA]</scope>
    <source>
        <strain evidence="2 3">UWS3</strain>
    </source>
</reference>
<dbReference type="AlphaFoldDB" id="A0A2M9A7G9"/>
<feature type="chain" id="PRO_5014948459" description="Outer membrane protein beta-barrel domain-containing protein" evidence="1">
    <location>
        <begin position="20"/>
        <end position="228"/>
    </location>
</feature>
<dbReference type="EMBL" id="PGEX01000001">
    <property type="protein sequence ID" value="PJJ41567.1"/>
    <property type="molecule type" value="Genomic_DNA"/>
</dbReference>
<name>A0A2M9A7G9_9BACT</name>
<keyword evidence="3" id="KW-1185">Reference proteome</keyword>
<evidence type="ECO:0000313" key="2">
    <source>
        <dbReference type="EMBL" id="PJJ41567.1"/>
    </source>
</evidence>